<sequence>MARTLPLRAAPETIGIRGECEGALRKCNCSQYRGEKESDPDGVSGGGGERQSASAERQATVSPGALALQVASLDCEIASPVFHLVMAFSDDCTIWGSSTPYSLQLGIRLLVFLSVPLTRRAEACYLKSGPRQSGCQHSSFSSQNNVQNEEEEW</sequence>
<evidence type="ECO:0000256" key="1">
    <source>
        <dbReference type="SAM" id="MobiDB-lite"/>
    </source>
</evidence>
<dbReference type="AlphaFoldDB" id="A0A6A5W153"/>
<proteinExistence type="predicted"/>
<organism evidence="2 3">
    <name type="scientific">Amniculicola lignicola CBS 123094</name>
    <dbReference type="NCBI Taxonomy" id="1392246"/>
    <lineage>
        <taxon>Eukaryota</taxon>
        <taxon>Fungi</taxon>
        <taxon>Dikarya</taxon>
        <taxon>Ascomycota</taxon>
        <taxon>Pezizomycotina</taxon>
        <taxon>Dothideomycetes</taxon>
        <taxon>Pleosporomycetidae</taxon>
        <taxon>Pleosporales</taxon>
        <taxon>Amniculicolaceae</taxon>
        <taxon>Amniculicola</taxon>
    </lineage>
</organism>
<dbReference type="EMBL" id="ML977639">
    <property type="protein sequence ID" value="KAF1995430.1"/>
    <property type="molecule type" value="Genomic_DNA"/>
</dbReference>
<name>A0A6A5W153_9PLEO</name>
<gene>
    <name evidence="2" type="ORF">P154DRAFT_345999</name>
</gene>
<feature type="region of interest" description="Disordered" evidence="1">
    <location>
        <begin position="33"/>
        <end position="58"/>
    </location>
</feature>
<dbReference type="Proteomes" id="UP000799779">
    <property type="component" value="Unassembled WGS sequence"/>
</dbReference>
<evidence type="ECO:0000313" key="3">
    <source>
        <dbReference type="Proteomes" id="UP000799779"/>
    </source>
</evidence>
<feature type="compositionally biased region" description="Low complexity" evidence="1">
    <location>
        <begin position="136"/>
        <end position="147"/>
    </location>
</feature>
<reference evidence="2" key="1">
    <citation type="journal article" date="2020" name="Stud. Mycol.">
        <title>101 Dothideomycetes genomes: a test case for predicting lifestyles and emergence of pathogens.</title>
        <authorList>
            <person name="Haridas S."/>
            <person name="Albert R."/>
            <person name="Binder M."/>
            <person name="Bloem J."/>
            <person name="Labutti K."/>
            <person name="Salamov A."/>
            <person name="Andreopoulos B."/>
            <person name="Baker S."/>
            <person name="Barry K."/>
            <person name="Bills G."/>
            <person name="Bluhm B."/>
            <person name="Cannon C."/>
            <person name="Castanera R."/>
            <person name="Culley D."/>
            <person name="Daum C."/>
            <person name="Ezra D."/>
            <person name="Gonzalez J."/>
            <person name="Henrissat B."/>
            <person name="Kuo A."/>
            <person name="Liang C."/>
            <person name="Lipzen A."/>
            <person name="Lutzoni F."/>
            <person name="Magnuson J."/>
            <person name="Mondo S."/>
            <person name="Nolan M."/>
            <person name="Ohm R."/>
            <person name="Pangilinan J."/>
            <person name="Park H.-J."/>
            <person name="Ramirez L."/>
            <person name="Alfaro M."/>
            <person name="Sun H."/>
            <person name="Tritt A."/>
            <person name="Yoshinaga Y."/>
            <person name="Zwiers L.-H."/>
            <person name="Turgeon B."/>
            <person name="Goodwin S."/>
            <person name="Spatafora J."/>
            <person name="Crous P."/>
            <person name="Grigoriev I."/>
        </authorList>
    </citation>
    <scope>NUCLEOTIDE SEQUENCE</scope>
    <source>
        <strain evidence="2">CBS 123094</strain>
    </source>
</reference>
<keyword evidence="3" id="KW-1185">Reference proteome</keyword>
<feature type="region of interest" description="Disordered" evidence="1">
    <location>
        <begin position="129"/>
        <end position="153"/>
    </location>
</feature>
<accession>A0A6A5W153</accession>
<protein>
    <submittedName>
        <fullName evidence="2">Uncharacterized protein</fullName>
    </submittedName>
</protein>
<evidence type="ECO:0000313" key="2">
    <source>
        <dbReference type="EMBL" id="KAF1995430.1"/>
    </source>
</evidence>